<evidence type="ECO:0000313" key="12">
    <source>
        <dbReference type="EMBL" id="MXN19418.1"/>
    </source>
</evidence>
<keyword evidence="7 10" id="KW-0408">Iron</keyword>
<dbReference type="EMBL" id="WUMU01000018">
    <property type="protein sequence ID" value="MXN19418.1"/>
    <property type="molecule type" value="Genomic_DNA"/>
</dbReference>
<dbReference type="InterPro" id="IPR009056">
    <property type="entry name" value="Cyt_c-like_dom"/>
</dbReference>
<feature type="binding site" description="covalent" evidence="9">
    <location>
        <position position="206"/>
    </location>
    <ligand>
        <name>heme c</name>
        <dbReference type="ChEBI" id="CHEBI:61717"/>
        <label>2</label>
    </ligand>
</feature>
<feature type="binding site" description="axial binding residue" evidence="10">
    <location>
        <position position="60"/>
    </location>
    <ligand>
        <name>heme c</name>
        <dbReference type="ChEBI" id="CHEBI:61717"/>
        <label>1</label>
    </ligand>
    <ligandPart>
        <name>Fe</name>
        <dbReference type="ChEBI" id="CHEBI:18248"/>
    </ligandPart>
</feature>
<feature type="domain" description="Cytochrome c" evidence="11">
    <location>
        <begin position="42"/>
        <end position="145"/>
    </location>
</feature>
<evidence type="ECO:0000256" key="5">
    <source>
        <dbReference type="ARBA" id="ARBA00022729"/>
    </source>
</evidence>
<feature type="binding site" description="covalent" evidence="9">
    <location>
        <position position="203"/>
    </location>
    <ligand>
        <name>heme c</name>
        <dbReference type="ChEBI" id="CHEBI:61717"/>
        <label>2</label>
    </ligand>
</feature>
<feature type="binding site" description="covalent" evidence="9">
    <location>
        <position position="355"/>
    </location>
    <ligand>
        <name>heme c</name>
        <dbReference type="ChEBI" id="CHEBI:61717"/>
        <label>3</label>
    </ligand>
</feature>
<name>A0A6L7G796_9RHOB</name>
<dbReference type="GO" id="GO:0005886">
    <property type="term" value="C:plasma membrane"/>
    <property type="evidence" value="ECO:0007669"/>
    <property type="project" value="UniProtKB-SubCell"/>
</dbReference>
<evidence type="ECO:0000256" key="4">
    <source>
        <dbReference type="ARBA" id="ARBA00022723"/>
    </source>
</evidence>
<comment type="subcellular location">
    <subcellularLocation>
        <location evidence="1">Cell membrane</location>
    </subcellularLocation>
</comment>
<dbReference type="PIRSF" id="PIRSF000018">
    <property type="entry name" value="Mb_ADH_cyt_c"/>
    <property type="match status" value="1"/>
</dbReference>
<feature type="domain" description="Cytochrome c" evidence="11">
    <location>
        <begin position="188"/>
        <end position="300"/>
    </location>
</feature>
<keyword evidence="13" id="KW-1185">Reference proteome</keyword>
<dbReference type="PANTHER" id="PTHR35008:SF8">
    <property type="entry name" value="ALCOHOL DEHYDROGENASE CYTOCHROME C SUBUNIT"/>
    <property type="match status" value="1"/>
</dbReference>
<evidence type="ECO:0000256" key="2">
    <source>
        <dbReference type="ARBA" id="ARBA00022475"/>
    </source>
</evidence>
<gene>
    <name evidence="12" type="ORF">GR170_16400</name>
</gene>
<keyword evidence="2" id="KW-1003">Cell membrane</keyword>
<keyword evidence="6" id="KW-0677">Repeat</keyword>
<organism evidence="12 13">
    <name type="scientific">Pseudooceanicola albus</name>
    <dbReference type="NCBI Taxonomy" id="2692189"/>
    <lineage>
        <taxon>Bacteria</taxon>
        <taxon>Pseudomonadati</taxon>
        <taxon>Pseudomonadota</taxon>
        <taxon>Alphaproteobacteria</taxon>
        <taxon>Rhodobacterales</taxon>
        <taxon>Paracoccaceae</taxon>
        <taxon>Pseudooceanicola</taxon>
    </lineage>
</organism>
<dbReference type="Gene3D" id="1.10.760.10">
    <property type="entry name" value="Cytochrome c-like domain"/>
    <property type="match status" value="2"/>
</dbReference>
<evidence type="ECO:0000256" key="10">
    <source>
        <dbReference type="PIRSR" id="PIRSR000018-51"/>
    </source>
</evidence>
<keyword evidence="5" id="KW-0732">Signal</keyword>
<comment type="cofactor">
    <cofactor evidence="9">
        <name>heme c</name>
        <dbReference type="ChEBI" id="CHEBI:61717"/>
    </cofactor>
    <text evidence="9">Binds 3 heme c groups covalently per subunit.</text>
</comment>
<evidence type="ECO:0000256" key="6">
    <source>
        <dbReference type="ARBA" id="ARBA00022737"/>
    </source>
</evidence>
<dbReference type="GO" id="GO:0020037">
    <property type="term" value="F:heme binding"/>
    <property type="evidence" value="ECO:0007669"/>
    <property type="project" value="InterPro"/>
</dbReference>
<dbReference type="InterPro" id="IPR036909">
    <property type="entry name" value="Cyt_c-like_dom_sf"/>
</dbReference>
<dbReference type="AlphaFoldDB" id="A0A6L7G796"/>
<accession>A0A6L7G796</accession>
<keyword evidence="4 10" id="KW-0479">Metal-binding</keyword>
<evidence type="ECO:0000256" key="7">
    <source>
        <dbReference type="ARBA" id="ARBA00023004"/>
    </source>
</evidence>
<feature type="binding site" description="covalent" evidence="9">
    <location>
        <position position="56"/>
    </location>
    <ligand>
        <name>heme c</name>
        <dbReference type="ChEBI" id="CHEBI:61717"/>
        <label>1</label>
    </ligand>
</feature>
<evidence type="ECO:0000256" key="8">
    <source>
        <dbReference type="ARBA" id="ARBA00023136"/>
    </source>
</evidence>
<dbReference type="PANTHER" id="PTHR35008">
    <property type="entry name" value="BLL4482 PROTEIN-RELATED"/>
    <property type="match status" value="1"/>
</dbReference>
<feature type="binding site" description="axial binding residue" evidence="10">
    <location>
        <position position="356"/>
    </location>
    <ligand>
        <name>heme c</name>
        <dbReference type="ChEBI" id="CHEBI:61717"/>
        <label>3</label>
    </ligand>
    <ligandPart>
        <name>Fe</name>
        <dbReference type="ChEBI" id="CHEBI:18248"/>
    </ligandPart>
</feature>
<dbReference type="Pfam" id="PF00034">
    <property type="entry name" value="Cytochrom_C"/>
    <property type="match status" value="2"/>
</dbReference>
<dbReference type="RefSeq" id="WP_160895543.1">
    <property type="nucleotide sequence ID" value="NZ_WUMU01000018.1"/>
</dbReference>
<proteinExistence type="predicted"/>
<keyword evidence="8" id="KW-0472">Membrane</keyword>
<dbReference type="Proteomes" id="UP000477911">
    <property type="component" value="Unassembled WGS sequence"/>
</dbReference>
<dbReference type="InterPro" id="IPR051459">
    <property type="entry name" value="Cytochrome_c-type_DH"/>
</dbReference>
<feature type="domain" description="Cytochrome c" evidence="11">
    <location>
        <begin position="339"/>
        <end position="429"/>
    </location>
</feature>
<dbReference type="GO" id="GO:0005506">
    <property type="term" value="F:iron ion binding"/>
    <property type="evidence" value="ECO:0007669"/>
    <property type="project" value="InterPro"/>
</dbReference>
<dbReference type="GO" id="GO:0016614">
    <property type="term" value="F:oxidoreductase activity, acting on CH-OH group of donors"/>
    <property type="evidence" value="ECO:0007669"/>
    <property type="project" value="InterPro"/>
</dbReference>
<protein>
    <submittedName>
        <fullName evidence="12">C-type cytochrome</fullName>
    </submittedName>
</protein>
<dbReference type="PROSITE" id="PS51007">
    <property type="entry name" value="CYTC"/>
    <property type="match status" value="3"/>
</dbReference>
<evidence type="ECO:0000313" key="13">
    <source>
        <dbReference type="Proteomes" id="UP000477911"/>
    </source>
</evidence>
<feature type="binding site" description="axial binding residue" evidence="10">
    <location>
        <position position="207"/>
    </location>
    <ligand>
        <name>heme c</name>
        <dbReference type="ChEBI" id="CHEBI:61717"/>
        <label>2</label>
    </ligand>
    <ligandPart>
        <name>Fe</name>
        <dbReference type="ChEBI" id="CHEBI:18248"/>
    </ligandPart>
</feature>
<feature type="binding site" description="covalent" evidence="9">
    <location>
        <position position="352"/>
    </location>
    <ligand>
        <name>heme c</name>
        <dbReference type="ChEBI" id="CHEBI:61717"/>
        <label>3</label>
    </ligand>
</feature>
<evidence type="ECO:0000256" key="3">
    <source>
        <dbReference type="ARBA" id="ARBA00022617"/>
    </source>
</evidence>
<feature type="binding site" description="covalent" evidence="9">
    <location>
        <position position="59"/>
    </location>
    <ligand>
        <name>heme c</name>
        <dbReference type="ChEBI" id="CHEBI:61717"/>
        <label>1</label>
    </ligand>
</feature>
<evidence type="ECO:0000256" key="1">
    <source>
        <dbReference type="ARBA" id="ARBA00004236"/>
    </source>
</evidence>
<keyword evidence="3 9" id="KW-0349">Heme</keyword>
<reference evidence="12 13" key="1">
    <citation type="submission" date="2019-12" db="EMBL/GenBank/DDBJ databases">
        <authorList>
            <person name="Li M."/>
        </authorList>
    </citation>
    <scope>NUCLEOTIDE SEQUENCE [LARGE SCALE GENOMIC DNA]</scope>
    <source>
        <strain evidence="12 13">GBMRC 2024</strain>
    </source>
</reference>
<comment type="caution">
    <text evidence="12">The sequence shown here is derived from an EMBL/GenBank/DDBJ whole genome shotgun (WGS) entry which is preliminary data.</text>
</comment>
<dbReference type="GO" id="GO:0009055">
    <property type="term" value="F:electron transfer activity"/>
    <property type="evidence" value="ECO:0007669"/>
    <property type="project" value="InterPro"/>
</dbReference>
<evidence type="ECO:0000256" key="9">
    <source>
        <dbReference type="PIRSR" id="PIRSR000018-50"/>
    </source>
</evidence>
<sequence length="451" mass="47722">MKTFLKIIAGLVVLGVLALLAFLFVPVQRSAPTETLAADWTPEPGRGEYVMRAGDCAACHTAEGGKPLAGGRAIESPMGTIWATNITPDKDTGIGTWSLDDFRAALVDGLTPDGEHLYPAMPYENYRFMSEQDIRALYDYLMTEVPAVRSDVEETRLDFPFNLRFGIRAWNWVALRGGIGFEPTAGDDLQARGQYLVEGPGHCAACHSPRNSFMAQAGTHAGEAGFLTGGVVGDWAAPALHGPESALKDWSVTELAAYLATGRNAHSAANGEMGLVIKDSTQYLSDQDNIAMAAFLKGLDGKVSDVPQSLSVALPQVLPPAKADDAGAETAKMLTEANPEMPLGARLYLDNCSACHFVTGKGAPGIFPELAGNTLVTSDQKTPLISVILHGASVPSTRERPEALVMQGYGERLDDSEVAALASFLRQAWGNAAPAVSEADVAAVRSAAPAH</sequence>
<evidence type="ECO:0000259" key="11">
    <source>
        <dbReference type="PROSITE" id="PS51007"/>
    </source>
</evidence>
<dbReference type="SUPFAM" id="SSF46626">
    <property type="entry name" value="Cytochrome c"/>
    <property type="match status" value="3"/>
</dbReference>
<dbReference type="InterPro" id="IPR014353">
    <property type="entry name" value="Membr-bd_ADH_cyt_c"/>
</dbReference>